<dbReference type="Gene3D" id="1.10.3730.20">
    <property type="match status" value="1"/>
</dbReference>
<protein>
    <submittedName>
        <fullName evidence="7">Integral membrane protein</fullName>
    </submittedName>
</protein>
<evidence type="ECO:0000256" key="2">
    <source>
        <dbReference type="ARBA" id="ARBA00022692"/>
    </source>
</evidence>
<evidence type="ECO:0000256" key="4">
    <source>
        <dbReference type="ARBA" id="ARBA00023136"/>
    </source>
</evidence>
<keyword evidence="3 5" id="KW-1133">Transmembrane helix</keyword>
<evidence type="ECO:0000256" key="1">
    <source>
        <dbReference type="ARBA" id="ARBA00004141"/>
    </source>
</evidence>
<feature type="non-terminal residue" evidence="7">
    <location>
        <position position="97"/>
    </location>
</feature>
<accession>T1AB16</accession>
<feature type="transmembrane region" description="Helical" evidence="5">
    <location>
        <begin position="32"/>
        <end position="52"/>
    </location>
</feature>
<dbReference type="PANTHER" id="PTHR32322">
    <property type="entry name" value="INNER MEMBRANE TRANSPORTER"/>
    <property type="match status" value="1"/>
</dbReference>
<reference evidence="7" key="2">
    <citation type="journal article" date="2014" name="ISME J.">
        <title>Microbial stratification in low pH oxic and suboxic macroscopic growths along an acid mine drainage.</title>
        <authorList>
            <person name="Mendez-Garcia C."/>
            <person name="Mesa V."/>
            <person name="Sprenger R.R."/>
            <person name="Richter M."/>
            <person name="Diez M.S."/>
            <person name="Solano J."/>
            <person name="Bargiela R."/>
            <person name="Golyshina O.V."/>
            <person name="Manteca A."/>
            <person name="Ramos J.L."/>
            <person name="Gallego J.R."/>
            <person name="Llorente I."/>
            <person name="Martins Dos Santos V.A."/>
            <person name="Jensen O.N."/>
            <person name="Pelaez A.I."/>
            <person name="Sanchez J."/>
            <person name="Ferrer M."/>
        </authorList>
    </citation>
    <scope>NUCLEOTIDE SEQUENCE</scope>
</reference>
<sequence length="97" mass="10131">MGVVTCSLTLSAAAYLPLAIWQRPRAIPSGEVLASVAVLGLVCTALAFVLFFELIRHIGAVRATVITYVNPAVAVALGVILLHERFTPGTAIGFGLI</sequence>
<dbReference type="SUPFAM" id="SSF103481">
    <property type="entry name" value="Multidrug resistance efflux transporter EmrE"/>
    <property type="match status" value="1"/>
</dbReference>
<feature type="transmembrane region" description="Helical" evidence="5">
    <location>
        <begin position="59"/>
        <end position="82"/>
    </location>
</feature>
<dbReference type="InterPro" id="IPR037185">
    <property type="entry name" value="EmrE-like"/>
</dbReference>
<comment type="subcellular location">
    <subcellularLocation>
        <location evidence="1">Membrane</location>
        <topology evidence="1">Multi-pass membrane protein</topology>
    </subcellularLocation>
</comment>
<dbReference type="Pfam" id="PF00892">
    <property type="entry name" value="EamA"/>
    <property type="match status" value="1"/>
</dbReference>
<dbReference type="GO" id="GO:0016020">
    <property type="term" value="C:membrane"/>
    <property type="evidence" value="ECO:0007669"/>
    <property type="project" value="UniProtKB-SubCell"/>
</dbReference>
<dbReference type="InterPro" id="IPR050638">
    <property type="entry name" value="AA-Vitamin_Transporters"/>
</dbReference>
<reference evidence="7" key="1">
    <citation type="submission" date="2013-08" db="EMBL/GenBank/DDBJ databases">
        <authorList>
            <person name="Mendez C."/>
            <person name="Richter M."/>
            <person name="Ferrer M."/>
            <person name="Sanchez J."/>
        </authorList>
    </citation>
    <scope>NUCLEOTIDE SEQUENCE</scope>
</reference>
<feature type="domain" description="EamA" evidence="6">
    <location>
        <begin position="4"/>
        <end position="97"/>
    </location>
</feature>
<proteinExistence type="predicted"/>
<evidence type="ECO:0000313" key="7">
    <source>
        <dbReference type="EMBL" id="EQD57926.1"/>
    </source>
</evidence>
<keyword evidence="2 5" id="KW-0812">Transmembrane</keyword>
<dbReference type="AlphaFoldDB" id="T1AB16"/>
<evidence type="ECO:0000259" key="6">
    <source>
        <dbReference type="Pfam" id="PF00892"/>
    </source>
</evidence>
<dbReference type="EMBL" id="AUZY01005619">
    <property type="protein sequence ID" value="EQD57926.1"/>
    <property type="molecule type" value="Genomic_DNA"/>
</dbReference>
<name>T1AB16_9ZZZZ</name>
<dbReference type="PANTHER" id="PTHR32322:SF2">
    <property type="entry name" value="EAMA DOMAIN-CONTAINING PROTEIN"/>
    <property type="match status" value="1"/>
</dbReference>
<gene>
    <name evidence="7" type="ORF">B1B_08585</name>
</gene>
<dbReference type="InterPro" id="IPR000620">
    <property type="entry name" value="EamA_dom"/>
</dbReference>
<organism evidence="7">
    <name type="scientific">mine drainage metagenome</name>
    <dbReference type="NCBI Taxonomy" id="410659"/>
    <lineage>
        <taxon>unclassified sequences</taxon>
        <taxon>metagenomes</taxon>
        <taxon>ecological metagenomes</taxon>
    </lineage>
</organism>
<keyword evidence="4 5" id="KW-0472">Membrane</keyword>
<evidence type="ECO:0000256" key="3">
    <source>
        <dbReference type="ARBA" id="ARBA00022989"/>
    </source>
</evidence>
<comment type="caution">
    <text evidence="7">The sequence shown here is derived from an EMBL/GenBank/DDBJ whole genome shotgun (WGS) entry which is preliminary data.</text>
</comment>
<evidence type="ECO:0000256" key="5">
    <source>
        <dbReference type="SAM" id="Phobius"/>
    </source>
</evidence>